<keyword evidence="3" id="KW-1185">Reference proteome</keyword>
<dbReference type="Proteomes" id="UP001595640">
    <property type="component" value="Unassembled WGS sequence"/>
</dbReference>
<gene>
    <name evidence="2" type="ORF">ACFOEI_04150</name>
</gene>
<dbReference type="Pfam" id="PF08808">
    <property type="entry name" value="RES"/>
    <property type="match status" value="1"/>
</dbReference>
<dbReference type="InterPro" id="IPR014914">
    <property type="entry name" value="RES_dom"/>
</dbReference>
<organism evidence="2 3">
    <name type="scientific">Modicisalibacter luteus</name>
    <dbReference type="NCBI Taxonomy" id="453962"/>
    <lineage>
        <taxon>Bacteria</taxon>
        <taxon>Pseudomonadati</taxon>
        <taxon>Pseudomonadota</taxon>
        <taxon>Gammaproteobacteria</taxon>
        <taxon>Oceanospirillales</taxon>
        <taxon>Halomonadaceae</taxon>
        <taxon>Modicisalibacter</taxon>
    </lineage>
</organism>
<reference evidence="3" key="1">
    <citation type="journal article" date="2019" name="Int. J. Syst. Evol. Microbiol.">
        <title>The Global Catalogue of Microorganisms (GCM) 10K type strain sequencing project: providing services to taxonomists for standard genome sequencing and annotation.</title>
        <authorList>
            <consortium name="The Broad Institute Genomics Platform"/>
            <consortium name="The Broad Institute Genome Sequencing Center for Infectious Disease"/>
            <person name="Wu L."/>
            <person name="Ma J."/>
        </authorList>
    </citation>
    <scope>NUCLEOTIDE SEQUENCE [LARGE SCALE GENOMIC DNA]</scope>
    <source>
        <strain evidence="3">KCTC 12847</strain>
    </source>
</reference>
<dbReference type="EMBL" id="JBHRUH010000009">
    <property type="protein sequence ID" value="MFC3291258.1"/>
    <property type="molecule type" value="Genomic_DNA"/>
</dbReference>
<accession>A0ABV7LZ10</accession>
<protein>
    <submittedName>
        <fullName evidence="2">RES domain-containing protein</fullName>
    </submittedName>
</protein>
<evidence type="ECO:0000313" key="2">
    <source>
        <dbReference type="EMBL" id="MFC3291258.1"/>
    </source>
</evidence>
<evidence type="ECO:0000313" key="3">
    <source>
        <dbReference type="Proteomes" id="UP001595640"/>
    </source>
</evidence>
<evidence type="ECO:0000259" key="1">
    <source>
        <dbReference type="Pfam" id="PF08808"/>
    </source>
</evidence>
<dbReference type="RefSeq" id="WP_156817525.1">
    <property type="nucleotide sequence ID" value="NZ_BMXD01000014.1"/>
</dbReference>
<feature type="domain" description="RES" evidence="1">
    <location>
        <begin position="3"/>
        <end position="52"/>
    </location>
</feature>
<comment type="caution">
    <text evidence="2">The sequence shown here is derived from an EMBL/GenBank/DDBJ whole genome shotgun (WGS) entry which is preliminary data.</text>
</comment>
<sequence length="68" mass="7580">MYLYRIAPERFISYLSGRGGSYRGSARWNEAGHPVLCLGTSAAVAILEMGNYIPEPAPNSKRLHSRRL</sequence>
<name>A0ABV7LZ10_9GAMM</name>
<proteinExistence type="predicted"/>